<sequence>MGVLRSTESLEAEVKEFREMLFRSSGGLEFGAWKRGSGTVRRGTDGEEGEGQQRMVCVTSAVSFLGFAIVHRLLSLGYCVRLALENQEDLDKLRDMEMFNEIGRDDVWAVMTNVMDLDGLCRAFDGCTAVFHTSAFVDPGGVSGYSQQHWVKIMIPLF</sequence>
<name>A0A8K0IAR0_COCNU</name>
<evidence type="ECO:0000313" key="1">
    <source>
        <dbReference type="EMBL" id="KAG1346903.1"/>
    </source>
</evidence>
<dbReference type="Gene3D" id="3.40.50.720">
    <property type="entry name" value="NAD(P)-binding Rossmann-like Domain"/>
    <property type="match status" value="1"/>
</dbReference>
<accession>A0A8K0IAR0</accession>
<keyword evidence="2" id="KW-1185">Reference proteome</keyword>
<reference evidence="1" key="1">
    <citation type="journal article" date="2017" name="Gigascience">
        <title>The genome draft of coconut (Cocos nucifera).</title>
        <authorList>
            <person name="Xiao Y."/>
            <person name="Xu P."/>
            <person name="Fan H."/>
            <person name="Baudouin L."/>
            <person name="Xia W."/>
            <person name="Bocs S."/>
            <person name="Xu J."/>
            <person name="Li Q."/>
            <person name="Guo A."/>
            <person name="Zhou L."/>
            <person name="Li J."/>
            <person name="Wu Y."/>
            <person name="Ma Z."/>
            <person name="Armero A."/>
            <person name="Issali A.E."/>
            <person name="Liu N."/>
            <person name="Peng M."/>
            <person name="Yang Y."/>
        </authorList>
    </citation>
    <scope>NUCLEOTIDE SEQUENCE</scope>
    <source>
        <tissue evidence="1">Spear leaf of Hainan Tall coconut</tissue>
    </source>
</reference>
<comment type="caution">
    <text evidence="1">The sequence shown here is derived from an EMBL/GenBank/DDBJ whole genome shotgun (WGS) entry which is preliminary data.</text>
</comment>
<reference evidence="1" key="2">
    <citation type="submission" date="2019-07" db="EMBL/GenBank/DDBJ databases">
        <authorList>
            <person name="Yang Y."/>
            <person name="Bocs S."/>
            <person name="Baudouin L."/>
        </authorList>
    </citation>
    <scope>NUCLEOTIDE SEQUENCE</scope>
    <source>
        <tissue evidence="1">Spear leaf of Hainan Tall coconut</tissue>
    </source>
</reference>
<proteinExistence type="predicted"/>
<dbReference type="OrthoDB" id="783106at2759"/>
<gene>
    <name evidence="1" type="ORF">COCNU_06G007320</name>
</gene>
<dbReference type="InterPro" id="IPR036291">
    <property type="entry name" value="NAD(P)-bd_dom_sf"/>
</dbReference>
<dbReference type="SUPFAM" id="SSF51735">
    <property type="entry name" value="NAD(P)-binding Rossmann-fold domains"/>
    <property type="match status" value="1"/>
</dbReference>
<dbReference type="Proteomes" id="UP000797356">
    <property type="component" value="Chromosome 6"/>
</dbReference>
<dbReference type="AlphaFoldDB" id="A0A8K0IAR0"/>
<dbReference type="EMBL" id="CM017877">
    <property type="protein sequence ID" value="KAG1346903.1"/>
    <property type="molecule type" value="Genomic_DNA"/>
</dbReference>
<organism evidence="1 2">
    <name type="scientific">Cocos nucifera</name>
    <name type="common">Coconut palm</name>
    <dbReference type="NCBI Taxonomy" id="13894"/>
    <lineage>
        <taxon>Eukaryota</taxon>
        <taxon>Viridiplantae</taxon>
        <taxon>Streptophyta</taxon>
        <taxon>Embryophyta</taxon>
        <taxon>Tracheophyta</taxon>
        <taxon>Spermatophyta</taxon>
        <taxon>Magnoliopsida</taxon>
        <taxon>Liliopsida</taxon>
        <taxon>Arecaceae</taxon>
        <taxon>Arecoideae</taxon>
        <taxon>Cocoseae</taxon>
        <taxon>Attaleinae</taxon>
        <taxon>Cocos</taxon>
    </lineage>
</organism>
<evidence type="ECO:0000313" key="2">
    <source>
        <dbReference type="Proteomes" id="UP000797356"/>
    </source>
</evidence>
<protein>
    <submittedName>
        <fullName evidence="1">Putative Cinnamoyl-CoA reductase-like SNL6</fullName>
    </submittedName>
</protein>